<organism evidence="9 10">
    <name type="scientific">Plasmodium ovale curtisi</name>
    <dbReference type="NCBI Taxonomy" id="864141"/>
    <lineage>
        <taxon>Eukaryota</taxon>
        <taxon>Sar</taxon>
        <taxon>Alveolata</taxon>
        <taxon>Apicomplexa</taxon>
        <taxon>Aconoidasida</taxon>
        <taxon>Haemosporida</taxon>
        <taxon>Plasmodiidae</taxon>
        <taxon>Plasmodium</taxon>
        <taxon>Plasmodium (Plasmodium)</taxon>
    </lineage>
</organism>
<evidence type="ECO:0000256" key="4">
    <source>
        <dbReference type="ARBA" id="ARBA00022490"/>
    </source>
</evidence>
<dbReference type="Pfam" id="PF14050">
    <property type="entry name" value="Nudc_N"/>
    <property type="match status" value="1"/>
</dbReference>
<dbReference type="GO" id="GO:0005737">
    <property type="term" value="C:cytoplasm"/>
    <property type="evidence" value="ECO:0007669"/>
    <property type="project" value="UniProtKB-SubCell"/>
</dbReference>
<dbReference type="GO" id="GO:0006457">
    <property type="term" value="P:protein folding"/>
    <property type="evidence" value="ECO:0007669"/>
    <property type="project" value="TreeGrafter"/>
</dbReference>
<feature type="domain" description="CS" evidence="7">
    <location>
        <begin position="187"/>
        <end position="274"/>
    </location>
</feature>
<comment type="similarity">
    <text evidence="2">Belongs to the nudC family.</text>
</comment>
<dbReference type="Pfam" id="PF04969">
    <property type="entry name" value="CS"/>
    <property type="match status" value="1"/>
</dbReference>
<proteinExistence type="inferred from homology"/>
<keyword evidence="4" id="KW-0963">Cytoplasm</keyword>
<dbReference type="InterPro" id="IPR025934">
    <property type="entry name" value="NudC_N_dom"/>
</dbReference>
<dbReference type="EMBL" id="FLQU01000622">
    <property type="protein sequence ID" value="SBS88278.1"/>
    <property type="molecule type" value="Genomic_DNA"/>
</dbReference>
<dbReference type="CDD" id="cd06467">
    <property type="entry name" value="p23_NUDC_like"/>
    <property type="match status" value="1"/>
</dbReference>
<evidence type="ECO:0000256" key="2">
    <source>
        <dbReference type="ARBA" id="ARBA00010513"/>
    </source>
</evidence>
<dbReference type="InterPro" id="IPR007052">
    <property type="entry name" value="CS_dom"/>
</dbReference>
<reference evidence="10 11" key="1">
    <citation type="submission" date="2016-05" db="EMBL/GenBank/DDBJ databases">
        <authorList>
            <person name="Naeem Raeece"/>
        </authorList>
    </citation>
    <scope>NUCLEOTIDE SEQUENCE [LARGE SCALE GENOMIC DNA]</scope>
</reference>
<dbReference type="PANTHER" id="PTHR12356">
    <property type="entry name" value="NUCLEAR MOVEMENT PROTEIN NUDC"/>
    <property type="match status" value="1"/>
</dbReference>
<dbReference type="InterPro" id="IPR008978">
    <property type="entry name" value="HSP20-like_chaperone"/>
</dbReference>
<evidence type="ECO:0000313" key="10">
    <source>
        <dbReference type="Proteomes" id="UP000078546"/>
    </source>
</evidence>
<dbReference type="PROSITE" id="PS51203">
    <property type="entry name" value="CS"/>
    <property type="match status" value="1"/>
</dbReference>
<dbReference type="EMBL" id="FLQV01000800">
    <property type="protein sequence ID" value="SBS98160.1"/>
    <property type="molecule type" value="Genomic_DNA"/>
</dbReference>
<dbReference type="InterPro" id="IPR037898">
    <property type="entry name" value="NudC_fam"/>
</dbReference>
<dbReference type="Gene3D" id="2.60.40.790">
    <property type="match status" value="1"/>
</dbReference>
<comment type="subcellular location">
    <subcellularLocation>
        <location evidence="1">Cytoplasm</location>
    </subcellularLocation>
</comment>
<evidence type="ECO:0000313" key="11">
    <source>
        <dbReference type="Proteomes" id="UP000078560"/>
    </source>
</evidence>
<evidence type="ECO:0000256" key="1">
    <source>
        <dbReference type="ARBA" id="ARBA00004496"/>
    </source>
</evidence>
<evidence type="ECO:0000313" key="9">
    <source>
        <dbReference type="EMBL" id="SBS98160.1"/>
    </source>
</evidence>
<sequence length="341" mass="40192">MYEIAKDIFRKKSMDNEKHESMLMAIARDFKCVDDLMETFLSFMENKTDYFHLMISEDDVEFLSKKYDGAMAKNILNNNACGFKANTREHKLMKLFRKHQLSYIIKKQPYIIENEEMKNKYLTPCEELKKLNNIKICEVKNITSETQKKAEINTSPVAIASKEEECTNWGCDETANCERHISTWNGGKTEKYFWNQALNEINIEIPLHTEIKTSEIKVDISNRNIKVFHLSEVKLEGTFYEEVNKQECMWSIEDKKKIIISLEKKRENWWPCVLKGDPEIDTSKIESKKNLMDFDEKTQGEIRKFLHKQKLKSEGIKSPEEIREQALLKNVLNRKGYPFAK</sequence>
<protein>
    <recommendedName>
        <fullName evidence="3">Nuclear migration protein nudC</fullName>
    </recommendedName>
    <alternativeName>
        <fullName evidence="6">Nuclear distribution protein C homolog</fullName>
    </alternativeName>
</protein>
<name>A0A1A8X0N4_PLAOA</name>
<gene>
    <name evidence="9" type="ORF">POVCU1_043980</name>
    <name evidence="8" type="ORF">POVCU2_0047490</name>
</gene>
<dbReference type="Proteomes" id="UP000078546">
    <property type="component" value="Unassembled WGS sequence"/>
</dbReference>
<dbReference type="GO" id="GO:0051082">
    <property type="term" value="F:unfolded protein binding"/>
    <property type="evidence" value="ECO:0007669"/>
    <property type="project" value="TreeGrafter"/>
</dbReference>
<evidence type="ECO:0000256" key="6">
    <source>
        <dbReference type="ARBA" id="ARBA00030427"/>
    </source>
</evidence>
<evidence type="ECO:0000256" key="5">
    <source>
        <dbReference type="ARBA" id="ARBA00022553"/>
    </source>
</evidence>
<dbReference type="AlphaFoldDB" id="A0A1A8X0N4"/>
<dbReference type="SUPFAM" id="SSF49764">
    <property type="entry name" value="HSP20-like chaperones"/>
    <property type="match status" value="1"/>
</dbReference>
<accession>A0A1A8X0N4</accession>
<evidence type="ECO:0000259" key="7">
    <source>
        <dbReference type="PROSITE" id="PS51203"/>
    </source>
</evidence>
<reference evidence="9" key="2">
    <citation type="submission" date="2016-05" db="EMBL/GenBank/DDBJ databases">
        <authorList>
            <person name="Lavstsen T."/>
            <person name="Jespersen J.S."/>
        </authorList>
    </citation>
    <scope>NUCLEOTIDE SEQUENCE [LARGE SCALE GENOMIC DNA]</scope>
</reference>
<keyword evidence="5" id="KW-0597">Phosphoprotein</keyword>
<dbReference type="Proteomes" id="UP000078560">
    <property type="component" value="Unassembled WGS sequence"/>
</dbReference>
<evidence type="ECO:0000256" key="3">
    <source>
        <dbReference type="ARBA" id="ARBA00017641"/>
    </source>
</evidence>
<dbReference type="PANTHER" id="PTHR12356:SF3">
    <property type="entry name" value="NUCLEAR MIGRATION PROTEIN NUDC"/>
    <property type="match status" value="1"/>
</dbReference>
<evidence type="ECO:0000313" key="8">
    <source>
        <dbReference type="EMBL" id="SBS88278.1"/>
    </source>
</evidence>